<dbReference type="InterPro" id="IPR037171">
    <property type="entry name" value="NagB/RpiA_transferase-like"/>
</dbReference>
<dbReference type="Pfam" id="PF04198">
    <property type="entry name" value="Sugar-bind"/>
    <property type="match status" value="1"/>
</dbReference>
<dbReference type="GO" id="GO:0003677">
    <property type="term" value="F:DNA binding"/>
    <property type="evidence" value="ECO:0007669"/>
    <property type="project" value="UniProtKB-KW"/>
</dbReference>
<reference evidence="6 7" key="1">
    <citation type="submission" date="2014-09" db="EMBL/GenBank/DDBJ databases">
        <title>Isolation and characterization of Aurantimonas altamirensis ON-56566 from clinical sample following a dog bite.</title>
        <authorList>
            <person name="Eshaghi A."/>
            <person name="Li A."/>
            <person name="Shahinas D."/>
            <person name="Bahn P."/>
            <person name="Kus J.V."/>
            <person name="Patel S.N."/>
        </authorList>
    </citation>
    <scope>NUCLEOTIDE SEQUENCE [LARGE SCALE GENOMIC DNA]</scope>
    <source>
        <strain evidence="6 7">ON-56566</strain>
    </source>
</reference>
<keyword evidence="2" id="KW-0805">Transcription regulation</keyword>
<comment type="caution">
    <text evidence="6">The sequence shown here is derived from an EMBL/GenBank/DDBJ whole genome shotgun (WGS) entry which is preliminary data.</text>
</comment>
<name>A0A0B1Q9S7_9HYPH</name>
<dbReference type="RefSeq" id="WP_039188551.1">
    <property type="nucleotide sequence ID" value="NZ_JRFJ01000001.1"/>
</dbReference>
<dbReference type="InterPro" id="IPR036388">
    <property type="entry name" value="WH-like_DNA-bd_sf"/>
</dbReference>
<dbReference type="InterPro" id="IPR007324">
    <property type="entry name" value="Sugar-bd_dom_put"/>
</dbReference>
<dbReference type="Gene3D" id="3.40.50.1360">
    <property type="match status" value="1"/>
</dbReference>
<evidence type="ECO:0000256" key="1">
    <source>
        <dbReference type="ARBA" id="ARBA00010466"/>
    </source>
</evidence>
<evidence type="ECO:0000256" key="2">
    <source>
        <dbReference type="ARBA" id="ARBA00023015"/>
    </source>
</evidence>
<dbReference type="STRING" id="370622.LA66_02760"/>
<evidence type="ECO:0000313" key="7">
    <source>
        <dbReference type="Proteomes" id="UP000030826"/>
    </source>
</evidence>
<gene>
    <name evidence="6" type="ORF">LA66_02760</name>
</gene>
<dbReference type="InterPro" id="IPR051054">
    <property type="entry name" value="SorC_transcr_regulators"/>
</dbReference>
<keyword evidence="3" id="KW-0238">DNA-binding</keyword>
<dbReference type="PANTHER" id="PTHR34294">
    <property type="entry name" value="TRANSCRIPTIONAL REGULATOR-RELATED"/>
    <property type="match status" value="1"/>
</dbReference>
<dbReference type="Proteomes" id="UP000030826">
    <property type="component" value="Unassembled WGS sequence"/>
</dbReference>
<feature type="domain" description="Sugar-binding" evidence="5">
    <location>
        <begin position="69"/>
        <end position="321"/>
    </location>
</feature>
<comment type="similarity">
    <text evidence="1">Belongs to the SorC transcriptional regulatory family.</text>
</comment>
<proteinExistence type="inferred from homology"/>
<dbReference type="GO" id="GO:0030246">
    <property type="term" value="F:carbohydrate binding"/>
    <property type="evidence" value="ECO:0007669"/>
    <property type="project" value="InterPro"/>
</dbReference>
<protein>
    <submittedName>
        <fullName evidence="6">DeoR faimly transcriptional regulator</fullName>
    </submittedName>
</protein>
<dbReference type="PANTHER" id="PTHR34294:SF1">
    <property type="entry name" value="TRANSCRIPTIONAL REGULATOR LSRR"/>
    <property type="match status" value="1"/>
</dbReference>
<dbReference type="EMBL" id="JRFJ01000001">
    <property type="protein sequence ID" value="KHJ55590.1"/>
    <property type="molecule type" value="Genomic_DNA"/>
</dbReference>
<evidence type="ECO:0000259" key="5">
    <source>
        <dbReference type="Pfam" id="PF04198"/>
    </source>
</evidence>
<evidence type="ECO:0000256" key="3">
    <source>
        <dbReference type="ARBA" id="ARBA00023125"/>
    </source>
</evidence>
<evidence type="ECO:0000256" key="4">
    <source>
        <dbReference type="ARBA" id="ARBA00023163"/>
    </source>
</evidence>
<dbReference type="SUPFAM" id="SSF100950">
    <property type="entry name" value="NagB/RpiA/CoA transferase-like"/>
    <property type="match status" value="1"/>
</dbReference>
<evidence type="ECO:0000313" key="6">
    <source>
        <dbReference type="EMBL" id="KHJ55590.1"/>
    </source>
</evidence>
<organism evidence="6 7">
    <name type="scientific">Aureimonas altamirensis</name>
    <dbReference type="NCBI Taxonomy" id="370622"/>
    <lineage>
        <taxon>Bacteria</taxon>
        <taxon>Pseudomonadati</taxon>
        <taxon>Pseudomonadota</taxon>
        <taxon>Alphaproteobacteria</taxon>
        <taxon>Hyphomicrobiales</taxon>
        <taxon>Aurantimonadaceae</taxon>
        <taxon>Aureimonas</taxon>
    </lineage>
</organism>
<dbReference type="Gene3D" id="1.10.10.10">
    <property type="entry name" value="Winged helix-like DNA-binding domain superfamily/Winged helix DNA-binding domain"/>
    <property type="match status" value="1"/>
</dbReference>
<dbReference type="AlphaFoldDB" id="A0A0B1Q9S7"/>
<sequence length="330" mass="34489">MSVAESGFAPDGSLPEGGELTARAIWYYYVGGMTQQQVAEKLGLTRLRVNRIIGQARADGLVRFDIRMPIAGCIALAEALAERFGLAEAVVVPALGSVEETQRAVGEAAGTLLDAMLEPGIDLGLGWGRTLWAGVRNLTARRLADADVVTLMGSLTRGSGINTIGVATAVATRIAAECHYLAAPIYCPTTDIRAALLSHPGLEEVLARAAAVDIAMVSVGDLSSRSILASTSIVAHELESLRQAGAVGDVLGTFLDVDGRPVDHSLRQRVVGLSPDTFAAIPVRILASGGLHKLPIVRATLLGPTVTHLVTDEAVARRLLAGDDIEHAEA</sequence>
<keyword evidence="4" id="KW-0804">Transcription</keyword>
<accession>A0A0B1Q9S7</accession>
<dbReference type="OrthoDB" id="7355674at2"/>